<dbReference type="PANTHER" id="PTHR47634:SF9">
    <property type="entry name" value="PROTEIN KINASE DOMAIN-CONTAINING PROTEIN-RELATED"/>
    <property type="match status" value="1"/>
</dbReference>
<name>A0A164NXN2_9AGAM</name>
<dbReference type="GO" id="GO:0004674">
    <property type="term" value="F:protein serine/threonine kinase activity"/>
    <property type="evidence" value="ECO:0007669"/>
    <property type="project" value="UniProtKB-KW"/>
</dbReference>
<keyword evidence="3" id="KW-0808">Transferase</keyword>
<evidence type="ECO:0000256" key="6">
    <source>
        <dbReference type="ARBA" id="ARBA00022840"/>
    </source>
</evidence>
<evidence type="ECO:0000256" key="8">
    <source>
        <dbReference type="ARBA" id="ARBA00048679"/>
    </source>
</evidence>
<keyword evidence="5 11" id="KW-0418">Kinase</keyword>
<dbReference type="PANTHER" id="PTHR47634">
    <property type="entry name" value="PROTEIN KINASE DOMAIN-CONTAINING PROTEIN-RELATED"/>
    <property type="match status" value="1"/>
</dbReference>
<dbReference type="PROSITE" id="PS00107">
    <property type="entry name" value="PROTEIN_KINASE_ATP"/>
    <property type="match status" value="1"/>
</dbReference>
<evidence type="ECO:0000256" key="9">
    <source>
        <dbReference type="PROSITE-ProRule" id="PRU10141"/>
    </source>
</evidence>
<evidence type="ECO:0000313" key="12">
    <source>
        <dbReference type="Proteomes" id="UP000076722"/>
    </source>
</evidence>
<dbReference type="GO" id="GO:0005524">
    <property type="term" value="F:ATP binding"/>
    <property type="evidence" value="ECO:0007669"/>
    <property type="project" value="UniProtKB-UniRule"/>
</dbReference>
<evidence type="ECO:0000256" key="3">
    <source>
        <dbReference type="ARBA" id="ARBA00022679"/>
    </source>
</evidence>
<evidence type="ECO:0000256" key="1">
    <source>
        <dbReference type="ARBA" id="ARBA00012513"/>
    </source>
</evidence>
<dbReference type="EMBL" id="KV419440">
    <property type="protein sequence ID" value="KZS88145.1"/>
    <property type="molecule type" value="Genomic_DNA"/>
</dbReference>
<dbReference type="InterPro" id="IPR017441">
    <property type="entry name" value="Protein_kinase_ATP_BS"/>
</dbReference>
<dbReference type="EC" id="2.7.11.1" evidence="1"/>
<dbReference type="SMART" id="SM00220">
    <property type="entry name" value="S_TKc"/>
    <property type="match status" value="1"/>
</dbReference>
<dbReference type="GO" id="GO:0000245">
    <property type="term" value="P:spliceosomal complex assembly"/>
    <property type="evidence" value="ECO:0007669"/>
    <property type="project" value="TreeGrafter"/>
</dbReference>
<comment type="catalytic activity">
    <reaction evidence="7">
        <text>L-threonyl-[protein] + ATP = O-phospho-L-threonyl-[protein] + ADP + H(+)</text>
        <dbReference type="Rhea" id="RHEA:46608"/>
        <dbReference type="Rhea" id="RHEA-COMP:11060"/>
        <dbReference type="Rhea" id="RHEA-COMP:11605"/>
        <dbReference type="ChEBI" id="CHEBI:15378"/>
        <dbReference type="ChEBI" id="CHEBI:30013"/>
        <dbReference type="ChEBI" id="CHEBI:30616"/>
        <dbReference type="ChEBI" id="CHEBI:61977"/>
        <dbReference type="ChEBI" id="CHEBI:456216"/>
        <dbReference type="EC" id="2.7.11.1"/>
    </reaction>
</comment>
<dbReference type="AlphaFoldDB" id="A0A164NXN2"/>
<evidence type="ECO:0000256" key="5">
    <source>
        <dbReference type="ARBA" id="ARBA00022777"/>
    </source>
</evidence>
<proteinExistence type="predicted"/>
<evidence type="ECO:0000313" key="11">
    <source>
        <dbReference type="EMBL" id="KZS88145.1"/>
    </source>
</evidence>
<accession>A0A164NXN2</accession>
<feature type="domain" description="Protein kinase" evidence="10">
    <location>
        <begin position="46"/>
        <end position="409"/>
    </location>
</feature>
<organism evidence="11 12">
    <name type="scientific">Sistotremastrum niveocremeum HHB9708</name>
    <dbReference type="NCBI Taxonomy" id="1314777"/>
    <lineage>
        <taxon>Eukaryota</taxon>
        <taxon>Fungi</taxon>
        <taxon>Dikarya</taxon>
        <taxon>Basidiomycota</taxon>
        <taxon>Agaricomycotina</taxon>
        <taxon>Agaricomycetes</taxon>
        <taxon>Sistotremastrales</taxon>
        <taxon>Sistotremastraceae</taxon>
        <taxon>Sertulicium</taxon>
        <taxon>Sertulicium niveocremeum</taxon>
    </lineage>
</organism>
<dbReference type="Pfam" id="PF00069">
    <property type="entry name" value="Pkinase"/>
    <property type="match status" value="1"/>
</dbReference>
<dbReference type="InterPro" id="IPR011009">
    <property type="entry name" value="Kinase-like_dom_sf"/>
</dbReference>
<dbReference type="Gene3D" id="1.10.510.10">
    <property type="entry name" value="Transferase(Phosphotransferase) domain 1"/>
    <property type="match status" value="1"/>
</dbReference>
<comment type="catalytic activity">
    <reaction evidence="8">
        <text>L-seryl-[protein] + ATP = O-phospho-L-seryl-[protein] + ADP + H(+)</text>
        <dbReference type="Rhea" id="RHEA:17989"/>
        <dbReference type="Rhea" id="RHEA-COMP:9863"/>
        <dbReference type="Rhea" id="RHEA-COMP:11604"/>
        <dbReference type="ChEBI" id="CHEBI:15378"/>
        <dbReference type="ChEBI" id="CHEBI:29999"/>
        <dbReference type="ChEBI" id="CHEBI:30616"/>
        <dbReference type="ChEBI" id="CHEBI:83421"/>
        <dbReference type="ChEBI" id="CHEBI:456216"/>
        <dbReference type="EC" id="2.7.11.1"/>
    </reaction>
</comment>
<keyword evidence="4 9" id="KW-0547">Nucleotide-binding</keyword>
<keyword evidence="6 9" id="KW-0067">ATP-binding</keyword>
<feature type="binding site" evidence="9">
    <location>
        <position position="76"/>
    </location>
    <ligand>
        <name>ATP</name>
        <dbReference type="ChEBI" id="CHEBI:30616"/>
    </ligand>
</feature>
<dbReference type="SUPFAM" id="SSF56112">
    <property type="entry name" value="Protein kinase-like (PK-like)"/>
    <property type="match status" value="1"/>
</dbReference>
<dbReference type="PROSITE" id="PS50011">
    <property type="entry name" value="PROTEIN_KINASE_DOM"/>
    <property type="match status" value="1"/>
</dbReference>
<keyword evidence="12" id="KW-1185">Reference proteome</keyword>
<sequence length="438" mass="48443">MESSEDPFFWRVSQSESLKEYQPGGYHPVHLGDIIYPTSGVKTSRYRILAKLGYGGFATVWLAEDLVRKNQCVALKVNIARLTGRNNEVKILKTCSSLPHDQLGSAHVIRLLDAFEIEGPNGIHEVIVTEVVCGWYPTVVEASGDVDTRKICREVSLGVSWLHGNGIIHGGTYIHGNNIGFRVPRLSEISPDLALKNLEEVIGAQTCIAVVPKDRTYDSTHLPKYLVEENSGAVWLHGRLADIRPDDYCPVIFDFGGAFRQADIMPQPYVPLVFTPPELLFEAGTLSFASDIWALGCTLSQLLFRSTLFGRISNHTQLVGAFAKTFGPFPSAWVDASILVKAGIDNETIANNPPSLDIVSTEWAVTQTTLPWDEASRESPELAKLMKGMLQYLPQDRANIHQVLLSPWLRVQLQDSKSITRLKSNSAFLENSASIITT</sequence>
<dbReference type="InterPro" id="IPR000719">
    <property type="entry name" value="Prot_kinase_dom"/>
</dbReference>
<dbReference type="Proteomes" id="UP000076722">
    <property type="component" value="Unassembled WGS sequence"/>
</dbReference>
<evidence type="ECO:0000256" key="4">
    <source>
        <dbReference type="ARBA" id="ARBA00022741"/>
    </source>
</evidence>
<gene>
    <name evidence="11" type="ORF">SISNIDRAFT_498151</name>
</gene>
<dbReference type="InterPro" id="IPR051334">
    <property type="entry name" value="SRPK"/>
</dbReference>
<evidence type="ECO:0000259" key="10">
    <source>
        <dbReference type="PROSITE" id="PS50011"/>
    </source>
</evidence>
<keyword evidence="2" id="KW-0723">Serine/threonine-protein kinase</keyword>
<protein>
    <recommendedName>
        <fullName evidence="1">non-specific serine/threonine protein kinase</fullName>
        <ecNumber evidence="1">2.7.11.1</ecNumber>
    </recommendedName>
</protein>
<dbReference type="Gene3D" id="3.30.200.20">
    <property type="entry name" value="Phosphorylase Kinase, domain 1"/>
    <property type="match status" value="1"/>
</dbReference>
<dbReference type="OrthoDB" id="5979581at2759"/>
<evidence type="ECO:0000256" key="2">
    <source>
        <dbReference type="ARBA" id="ARBA00022527"/>
    </source>
</evidence>
<dbReference type="STRING" id="1314777.A0A164NXN2"/>
<dbReference type="GO" id="GO:0050684">
    <property type="term" value="P:regulation of mRNA processing"/>
    <property type="evidence" value="ECO:0007669"/>
    <property type="project" value="TreeGrafter"/>
</dbReference>
<evidence type="ECO:0000256" key="7">
    <source>
        <dbReference type="ARBA" id="ARBA00047899"/>
    </source>
</evidence>
<reference evidence="11 12" key="1">
    <citation type="journal article" date="2016" name="Mol. Biol. Evol.">
        <title>Comparative Genomics of Early-Diverging Mushroom-Forming Fungi Provides Insights into the Origins of Lignocellulose Decay Capabilities.</title>
        <authorList>
            <person name="Nagy L.G."/>
            <person name="Riley R."/>
            <person name="Tritt A."/>
            <person name="Adam C."/>
            <person name="Daum C."/>
            <person name="Floudas D."/>
            <person name="Sun H."/>
            <person name="Yadav J.S."/>
            <person name="Pangilinan J."/>
            <person name="Larsson K.H."/>
            <person name="Matsuura K."/>
            <person name="Barry K."/>
            <person name="Labutti K."/>
            <person name="Kuo R."/>
            <person name="Ohm R.A."/>
            <person name="Bhattacharya S.S."/>
            <person name="Shirouzu T."/>
            <person name="Yoshinaga Y."/>
            <person name="Martin F.M."/>
            <person name="Grigoriev I.V."/>
            <person name="Hibbett D.S."/>
        </authorList>
    </citation>
    <scope>NUCLEOTIDE SEQUENCE [LARGE SCALE GENOMIC DNA]</scope>
    <source>
        <strain evidence="11 12">HHB9708</strain>
    </source>
</reference>